<dbReference type="NCBIfam" id="TIGR01444">
    <property type="entry name" value="fkbM_fam"/>
    <property type="match status" value="1"/>
</dbReference>
<protein>
    <recommendedName>
        <fullName evidence="1">Methyltransferase FkbM domain-containing protein</fullName>
    </recommendedName>
</protein>
<dbReference type="PANTHER" id="PTHR34203:SF13">
    <property type="entry name" value="EXPRESSED PROTEIN"/>
    <property type="match status" value="1"/>
</dbReference>
<accession>A0A150G4M5</accession>
<reference evidence="3" key="1">
    <citation type="journal article" date="2016" name="Nat. Commun.">
        <title>The Gonium pectorale genome demonstrates co-option of cell cycle regulation during the evolution of multicellularity.</title>
        <authorList>
            <person name="Hanschen E.R."/>
            <person name="Marriage T.N."/>
            <person name="Ferris P.J."/>
            <person name="Hamaji T."/>
            <person name="Toyoda A."/>
            <person name="Fujiyama A."/>
            <person name="Neme R."/>
            <person name="Noguchi H."/>
            <person name="Minakuchi Y."/>
            <person name="Suzuki M."/>
            <person name="Kawai-Toyooka H."/>
            <person name="Smith D.R."/>
            <person name="Sparks H."/>
            <person name="Anderson J."/>
            <person name="Bakaric R."/>
            <person name="Luria V."/>
            <person name="Karger A."/>
            <person name="Kirschner M.W."/>
            <person name="Durand P.M."/>
            <person name="Michod R.E."/>
            <person name="Nozaki H."/>
            <person name="Olson B.J."/>
        </authorList>
    </citation>
    <scope>NUCLEOTIDE SEQUENCE [LARGE SCALE GENOMIC DNA]</scope>
    <source>
        <strain evidence="3">NIES-2863</strain>
    </source>
</reference>
<dbReference type="Gene3D" id="3.40.50.150">
    <property type="entry name" value="Vaccinia Virus protein VP39"/>
    <property type="match status" value="1"/>
</dbReference>
<dbReference type="InterPro" id="IPR029063">
    <property type="entry name" value="SAM-dependent_MTases_sf"/>
</dbReference>
<evidence type="ECO:0000313" key="2">
    <source>
        <dbReference type="EMBL" id="KXZ44774.1"/>
    </source>
</evidence>
<dbReference type="Proteomes" id="UP000075714">
    <property type="component" value="Unassembled WGS sequence"/>
</dbReference>
<proteinExistence type="predicted"/>
<dbReference type="Pfam" id="PF05050">
    <property type="entry name" value="Methyltransf_21"/>
    <property type="match status" value="1"/>
</dbReference>
<gene>
    <name evidence="2" type="ORF">GPECTOR_62g889</name>
</gene>
<feature type="domain" description="Methyltransferase FkbM" evidence="1">
    <location>
        <begin position="160"/>
        <end position="318"/>
    </location>
</feature>
<evidence type="ECO:0000313" key="3">
    <source>
        <dbReference type="Proteomes" id="UP000075714"/>
    </source>
</evidence>
<dbReference type="InterPro" id="IPR006342">
    <property type="entry name" value="FkbM_mtfrase"/>
</dbReference>
<dbReference type="EMBL" id="LSYV01000063">
    <property type="protein sequence ID" value="KXZ44774.1"/>
    <property type="molecule type" value="Genomic_DNA"/>
</dbReference>
<comment type="caution">
    <text evidence="2">The sequence shown here is derived from an EMBL/GenBank/DDBJ whole genome shotgun (WGS) entry which is preliminary data.</text>
</comment>
<dbReference type="SUPFAM" id="SSF53335">
    <property type="entry name" value="S-adenosyl-L-methionine-dependent methyltransferases"/>
    <property type="match status" value="1"/>
</dbReference>
<sequence>MAVASGLCGAVRARRPARGLVIIAARNGICEDGSNVMTDNRPDRPGLQVACDFGTDCSDCGPLSSNMSGPIDFLLRQGVRVWARRLAMEPYPVMAYTDPKADLDVSDQVERVGCMEIGIVQIFKEVLGARCAPYKRGASGAAAAGGGYSSVSRSAPLVVDVGANFGYFTLLAASMGCRVIAVEPVPRFLAFLHWSLAANGLRPTVSTDPTASPPAGAADPPAVTVVERIVSDLAGLNLTISVPRKGVWGTANVASLHPPDVEPESIVVPTVRLDDIVRDESVALLKVDVEGYEPSVFRSATSLVRSGRAEHIVFEYTPGFLQQLSEPIPPMMEVTQRAVLYDLADVAWFRNHSYGMLPGSVCPWPKELVAANAAWSHS</sequence>
<dbReference type="InterPro" id="IPR052514">
    <property type="entry name" value="SAM-dependent_MTase"/>
</dbReference>
<name>A0A150G4M5_GONPE</name>
<organism evidence="2 3">
    <name type="scientific">Gonium pectorale</name>
    <name type="common">Green alga</name>
    <dbReference type="NCBI Taxonomy" id="33097"/>
    <lineage>
        <taxon>Eukaryota</taxon>
        <taxon>Viridiplantae</taxon>
        <taxon>Chlorophyta</taxon>
        <taxon>core chlorophytes</taxon>
        <taxon>Chlorophyceae</taxon>
        <taxon>CS clade</taxon>
        <taxon>Chlamydomonadales</taxon>
        <taxon>Volvocaceae</taxon>
        <taxon>Gonium</taxon>
    </lineage>
</organism>
<dbReference type="PANTHER" id="PTHR34203">
    <property type="entry name" value="METHYLTRANSFERASE, FKBM FAMILY PROTEIN"/>
    <property type="match status" value="1"/>
</dbReference>
<dbReference type="OrthoDB" id="538293at2759"/>
<evidence type="ECO:0000259" key="1">
    <source>
        <dbReference type="Pfam" id="PF05050"/>
    </source>
</evidence>
<dbReference type="AlphaFoldDB" id="A0A150G4M5"/>
<keyword evidence="3" id="KW-1185">Reference proteome</keyword>